<protein>
    <submittedName>
        <fullName evidence="2">Uncharacterized protein</fullName>
    </submittedName>
</protein>
<keyword evidence="3" id="KW-1185">Reference proteome</keyword>
<comment type="caution">
    <text evidence="2">The sequence shown here is derived from an EMBL/GenBank/DDBJ whole genome shotgun (WGS) entry which is preliminary data.</text>
</comment>
<name>A0A9D3WQF1_9SAUR</name>
<feature type="region of interest" description="Disordered" evidence="1">
    <location>
        <begin position="89"/>
        <end position="117"/>
    </location>
</feature>
<evidence type="ECO:0000256" key="1">
    <source>
        <dbReference type="SAM" id="MobiDB-lite"/>
    </source>
</evidence>
<feature type="compositionally biased region" description="Polar residues" evidence="1">
    <location>
        <begin position="89"/>
        <end position="98"/>
    </location>
</feature>
<sequence length="177" mass="19617">MVSSVSSNTGRLCVGMRSGGRMYTDREVSQNPRSSCQRRSGLWDSVTPLTCGGTSGGCRIAGRHTTKDASCFASSKNYFCFQSQDQHIGESSNSQRPQSPMVARMPSPQTNPQTLNRTRIHPHKPILKLTRFGVYARKQLCKLIRTSQAPSTSWTCPKSYCSPSEHTFPHIHSTHTP</sequence>
<evidence type="ECO:0000313" key="2">
    <source>
        <dbReference type="EMBL" id="KAH1165257.1"/>
    </source>
</evidence>
<organism evidence="2 3">
    <name type="scientific">Mauremys mutica</name>
    <name type="common">yellowpond turtle</name>
    <dbReference type="NCBI Taxonomy" id="74926"/>
    <lineage>
        <taxon>Eukaryota</taxon>
        <taxon>Metazoa</taxon>
        <taxon>Chordata</taxon>
        <taxon>Craniata</taxon>
        <taxon>Vertebrata</taxon>
        <taxon>Euteleostomi</taxon>
        <taxon>Archelosauria</taxon>
        <taxon>Testudinata</taxon>
        <taxon>Testudines</taxon>
        <taxon>Cryptodira</taxon>
        <taxon>Durocryptodira</taxon>
        <taxon>Testudinoidea</taxon>
        <taxon>Geoemydidae</taxon>
        <taxon>Geoemydinae</taxon>
        <taxon>Mauremys</taxon>
    </lineage>
</organism>
<dbReference type="Proteomes" id="UP000827986">
    <property type="component" value="Unassembled WGS sequence"/>
</dbReference>
<accession>A0A9D3WQF1</accession>
<gene>
    <name evidence="2" type="ORF">KIL84_022816</name>
</gene>
<feature type="compositionally biased region" description="Polar residues" evidence="1">
    <location>
        <begin position="107"/>
        <end position="117"/>
    </location>
</feature>
<proteinExistence type="predicted"/>
<reference evidence="2" key="1">
    <citation type="submission" date="2021-09" db="EMBL/GenBank/DDBJ databases">
        <title>The genome of Mauremys mutica provides insights into the evolution of semi-aquatic lifestyle.</title>
        <authorList>
            <person name="Gong S."/>
            <person name="Gao Y."/>
        </authorList>
    </citation>
    <scope>NUCLEOTIDE SEQUENCE</scope>
    <source>
        <strain evidence="2">MM-2020</strain>
        <tissue evidence="2">Muscle</tissue>
    </source>
</reference>
<dbReference type="AlphaFoldDB" id="A0A9D3WQF1"/>
<dbReference type="EMBL" id="JAHDVG010000488">
    <property type="protein sequence ID" value="KAH1165257.1"/>
    <property type="molecule type" value="Genomic_DNA"/>
</dbReference>
<evidence type="ECO:0000313" key="3">
    <source>
        <dbReference type="Proteomes" id="UP000827986"/>
    </source>
</evidence>